<keyword evidence="2" id="KW-0808">Transferase</keyword>
<dbReference type="PANTHER" id="PTHR45770">
    <property type="entry name" value="ATP-DEPENDENT 6-PHOSPHOFRUCTOKINASE 1"/>
    <property type="match status" value="1"/>
</dbReference>
<comment type="cofactor">
    <cofactor evidence="1">
        <name>Mg(2+)</name>
        <dbReference type="ChEBI" id="CHEBI:18420"/>
    </cofactor>
</comment>
<evidence type="ECO:0000256" key="2">
    <source>
        <dbReference type="ARBA" id="ARBA00022679"/>
    </source>
</evidence>
<gene>
    <name evidence="7" type="ORF">PECAL_2P20670</name>
</gene>
<dbReference type="SUPFAM" id="SSF53784">
    <property type="entry name" value="Phosphofructokinase"/>
    <property type="match status" value="1"/>
</dbReference>
<reference evidence="7" key="1">
    <citation type="submission" date="2021-11" db="EMBL/GenBank/DDBJ databases">
        <authorList>
            <consortium name="Genoscope - CEA"/>
            <person name="William W."/>
        </authorList>
    </citation>
    <scope>NUCLEOTIDE SEQUENCE</scope>
</reference>
<evidence type="ECO:0000256" key="3">
    <source>
        <dbReference type="ARBA" id="ARBA00022723"/>
    </source>
</evidence>
<dbReference type="AlphaFoldDB" id="A0A8J2X082"/>
<protein>
    <recommendedName>
        <fullName evidence="6">Phosphofructokinase domain-containing protein</fullName>
    </recommendedName>
</protein>
<evidence type="ECO:0000256" key="5">
    <source>
        <dbReference type="ARBA" id="ARBA00022842"/>
    </source>
</evidence>
<dbReference type="GO" id="GO:0003872">
    <property type="term" value="F:6-phosphofructokinase activity"/>
    <property type="evidence" value="ECO:0007669"/>
    <property type="project" value="InterPro"/>
</dbReference>
<dbReference type="EMBL" id="CAKKNE010000002">
    <property type="protein sequence ID" value="CAH0368966.1"/>
    <property type="molecule type" value="Genomic_DNA"/>
</dbReference>
<keyword evidence="3" id="KW-0479">Metal-binding</keyword>
<dbReference type="GO" id="GO:0006002">
    <property type="term" value="P:fructose 6-phosphate metabolic process"/>
    <property type="evidence" value="ECO:0007669"/>
    <property type="project" value="InterPro"/>
</dbReference>
<dbReference type="Gene3D" id="3.40.50.460">
    <property type="entry name" value="Phosphofructokinase domain"/>
    <property type="match status" value="1"/>
</dbReference>
<keyword evidence="4" id="KW-0418">Kinase</keyword>
<dbReference type="Proteomes" id="UP000789595">
    <property type="component" value="Unassembled WGS sequence"/>
</dbReference>
<proteinExistence type="predicted"/>
<comment type="caution">
    <text evidence="7">The sequence shown here is derived from an EMBL/GenBank/DDBJ whole genome shotgun (WGS) entry which is preliminary data.</text>
</comment>
<sequence length="480" mass="50677">MWRLAALCCTTALQLPSRPLRTRVRLHAGDEDAELCVALTVHKPHKVDGPKVPSPLSSDTAFVGDGAAVLASAATEKGDLIDRAYAAAGPRSEIIPAQTCGIVTCGGLCPGLNTVVQELYRCLSMQYFVERVWGFEGGYEGLAQGKRVDLARVLRKKNVYAEGGTLLGTSRPKIPAAQLADAVEREALDCLFVVGGDGTMRGAAALSEELQKRDSKCRVAVVPKTIDNDIPLIDRSFGFDTAVTEAKRFIDVASVEARSFPRGAVRGVGVVRLMGRDAGFLAVHACLAAPGDVDACLVPEKSFSVDALLRYVNEKLDEKDHCILVVAEGVNTRVIDGNGPVTVDGDVGPWLCAQLKANLESISLKYVDPSYAVRSAPSNAADTIFCSRLAQHAAHGALGGSTAFAVGTVNTHYVEIPLQDFANRAAVCAVTGRIFGDLVRSTGQPAFDNDADASCDDSLESPTGGCVVTWDGPSMTGVKT</sequence>
<name>A0A8J2X082_9STRA</name>
<evidence type="ECO:0000313" key="8">
    <source>
        <dbReference type="Proteomes" id="UP000789595"/>
    </source>
</evidence>
<dbReference type="UniPathway" id="UPA00109">
    <property type="reaction ID" value="UER00182"/>
</dbReference>
<evidence type="ECO:0000256" key="4">
    <source>
        <dbReference type="ARBA" id="ARBA00022777"/>
    </source>
</evidence>
<keyword evidence="5" id="KW-0460">Magnesium</keyword>
<dbReference type="OrthoDB" id="537915at2759"/>
<dbReference type="InterPro" id="IPR035966">
    <property type="entry name" value="PKF_sf"/>
</dbReference>
<accession>A0A8J2X082</accession>
<dbReference type="PRINTS" id="PR00476">
    <property type="entry name" value="PHFRCTKINASE"/>
</dbReference>
<dbReference type="Pfam" id="PF00365">
    <property type="entry name" value="PFK"/>
    <property type="match status" value="1"/>
</dbReference>
<keyword evidence="8" id="KW-1185">Reference proteome</keyword>
<dbReference type="InterPro" id="IPR022953">
    <property type="entry name" value="ATP_PFK"/>
</dbReference>
<evidence type="ECO:0000256" key="1">
    <source>
        <dbReference type="ARBA" id="ARBA00001946"/>
    </source>
</evidence>
<dbReference type="GO" id="GO:0046872">
    <property type="term" value="F:metal ion binding"/>
    <property type="evidence" value="ECO:0007669"/>
    <property type="project" value="UniProtKB-KW"/>
</dbReference>
<evidence type="ECO:0000259" key="6">
    <source>
        <dbReference type="Pfam" id="PF00365"/>
    </source>
</evidence>
<evidence type="ECO:0000313" key="7">
    <source>
        <dbReference type="EMBL" id="CAH0368966.1"/>
    </source>
</evidence>
<organism evidence="7 8">
    <name type="scientific">Pelagomonas calceolata</name>
    <dbReference type="NCBI Taxonomy" id="35677"/>
    <lineage>
        <taxon>Eukaryota</taxon>
        <taxon>Sar</taxon>
        <taxon>Stramenopiles</taxon>
        <taxon>Ochrophyta</taxon>
        <taxon>Pelagophyceae</taxon>
        <taxon>Pelagomonadales</taxon>
        <taxon>Pelagomonadaceae</taxon>
        <taxon>Pelagomonas</taxon>
    </lineage>
</organism>
<dbReference type="Gene3D" id="3.40.50.450">
    <property type="match status" value="1"/>
</dbReference>
<feature type="domain" description="Phosphofructokinase" evidence="6">
    <location>
        <begin position="100"/>
        <end position="395"/>
    </location>
</feature>
<dbReference type="InterPro" id="IPR000023">
    <property type="entry name" value="Phosphofructokinase_dom"/>
</dbReference>
<dbReference type="InterPro" id="IPR050929">
    <property type="entry name" value="PFKA"/>
</dbReference>